<proteinExistence type="predicted"/>
<organism evidence="2 3">
    <name type="scientific">Suttonella indologenes</name>
    <dbReference type="NCBI Taxonomy" id="13276"/>
    <lineage>
        <taxon>Bacteria</taxon>
        <taxon>Pseudomonadati</taxon>
        <taxon>Pseudomonadota</taxon>
        <taxon>Gammaproteobacteria</taxon>
        <taxon>Cardiobacteriales</taxon>
        <taxon>Cardiobacteriaceae</taxon>
        <taxon>Suttonella</taxon>
    </lineage>
</organism>
<dbReference type="EMBL" id="UHIA01000004">
    <property type="protein sequence ID" value="SUO97850.1"/>
    <property type="molecule type" value="Genomic_DNA"/>
</dbReference>
<evidence type="ECO:0000256" key="1">
    <source>
        <dbReference type="SAM" id="Phobius"/>
    </source>
</evidence>
<feature type="transmembrane region" description="Helical" evidence="1">
    <location>
        <begin position="181"/>
        <end position="207"/>
    </location>
</feature>
<sequence>MSYKKYGKIKTEEGFYIVNFPSFKTNPVLYTYLKLKSFLAYKEESLGECILSLLFYAFLAFYSYYYSVYTFYDSLNVSREEYVINGPFTIRYRLPEVKFGSPILTVTKDNQTWCFSCIGTWEDFCKNKKGIYNFSDDYVLFYQNRYKNITENSIAISRIVNKEKKENIFINKEMKFFYRKITLYFCFHFFLLIYSVYIIFNIAISIYKSWR</sequence>
<evidence type="ECO:0000313" key="3">
    <source>
        <dbReference type="Proteomes" id="UP000254575"/>
    </source>
</evidence>
<dbReference type="AlphaFoldDB" id="A0A380MZ56"/>
<feature type="transmembrane region" description="Helical" evidence="1">
    <location>
        <begin position="46"/>
        <end position="65"/>
    </location>
</feature>
<dbReference type="Proteomes" id="UP000254575">
    <property type="component" value="Unassembled WGS sequence"/>
</dbReference>
<evidence type="ECO:0000313" key="2">
    <source>
        <dbReference type="EMBL" id="SUO97850.1"/>
    </source>
</evidence>
<keyword evidence="3" id="KW-1185">Reference proteome</keyword>
<accession>A0A380MZ56</accession>
<reference evidence="2 3" key="1">
    <citation type="submission" date="2018-06" db="EMBL/GenBank/DDBJ databases">
        <authorList>
            <consortium name="Pathogen Informatics"/>
            <person name="Doyle S."/>
        </authorList>
    </citation>
    <scope>NUCLEOTIDE SEQUENCE [LARGE SCALE GENOMIC DNA]</scope>
    <source>
        <strain evidence="2 3">NCTC10717</strain>
    </source>
</reference>
<keyword evidence="1" id="KW-0812">Transmembrane</keyword>
<keyword evidence="1" id="KW-0472">Membrane</keyword>
<dbReference type="RefSeq" id="WP_115218805.1">
    <property type="nucleotide sequence ID" value="NZ_UHIA01000004.1"/>
</dbReference>
<gene>
    <name evidence="2" type="ORF">NCTC10717_01651</name>
</gene>
<name>A0A380MZ56_9GAMM</name>
<keyword evidence="1" id="KW-1133">Transmembrane helix</keyword>
<protein>
    <submittedName>
        <fullName evidence="2">Uncharacterized protein</fullName>
    </submittedName>
</protein>